<keyword evidence="2" id="KW-1185">Reference proteome</keyword>
<organism evidence="2 3">
    <name type="scientific">Toxocara canis</name>
    <name type="common">Canine roundworm</name>
    <dbReference type="NCBI Taxonomy" id="6265"/>
    <lineage>
        <taxon>Eukaryota</taxon>
        <taxon>Metazoa</taxon>
        <taxon>Ecdysozoa</taxon>
        <taxon>Nematoda</taxon>
        <taxon>Chromadorea</taxon>
        <taxon>Rhabditida</taxon>
        <taxon>Spirurina</taxon>
        <taxon>Ascaridomorpha</taxon>
        <taxon>Ascaridoidea</taxon>
        <taxon>Toxocaridae</taxon>
        <taxon>Toxocara</taxon>
    </lineage>
</organism>
<accession>A0A183V8M9</accession>
<evidence type="ECO:0000313" key="2">
    <source>
        <dbReference type="Proteomes" id="UP000050794"/>
    </source>
</evidence>
<gene>
    <name evidence="1" type="ORF">TCNE_LOCUS17099</name>
</gene>
<dbReference type="AlphaFoldDB" id="A0A183V8M9"/>
<protein>
    <submittedName>
        <fullName evidence="1 3">Uncharacterized protein</fullName>
    </submittedName>
</protein>
<proteinExistence type="predicted"/>
<evidence type="ECO:0000313" key="1">
    <source>
        <dbReference type="EMBL" id="VDM48420.1"/>
    </source>
</evidence>
<name>A0A183V8M9_TOXCA</name>
<dbReference type="Proteomes" id="UP000050794">
    <property type="component" value="Unassembled WGS sequence"/>
</dbReference>
<reference evidence="1 2" key="2">
    <citation type="submission" date="2018-11" db="EMBL/GenBank/DDBJ databases">
        <authorList>
            <consortium name="Pathogen Informatics"/>
        </authorList>
    </citation>
    <scope>NUCLEOTIDE SEQUENCE [LARGE SCALE GENOMIC DNA]</scope>
</reference>
<dbReference type="EMBL" id="UYWY01024148">
    <property type="protein sequence ID" value="VDM48420.1"/>
    <property type="molecule type" value="Genomic_DNA"/>
</dbReference>
<sequence>MVAGKHRRNDPAIGDFDGCRPKQRITCQRRRCCSSFASLARFSPGNKAIWQVFSVVTYYVLAIHEVFLTLKENTVWYGFLESRLPLCSITGQRHGEETPVREARGVLAQGVRMEKTGLRTG</sequence>
<dbReference type="WBParaSite" id="TCNE_0001710001-mRNA-1">
    <property type="protein sequence ID" value="TCNE_0001710001-mRNA-1"/>
    <property type="gene ID" value="TCNE_0001710001"/>
</dbReference>
<evidence type="ECO:0000313" key="3">
    <source>
        <dbReference type="WBParaSite" id="TCNE_0001710001-mRNA-1"/>
    </source>
</evidence>
<reference evidence="3" key="1">
    <citation type="submission" date="2016-06" db="UniProtKB">
        <authorList>
            <consortium name="WormBaseParasite"/>
        </authorList>
    </citation>
    <scope>IDENTIFICATION</scope>
</reference>